<dbReference type="InterPro" id="IPR001309">
    <property type="entry name" value="Pept_C14_p20"/>
</dbReference>
<keyword evidence="10" id="KW-1185">Reference proteome</keyword>
<sequence length="278" mass="31981">MSDTFTDAGNYNRTPAASGNATADSSVISNVKEISYYDVSGEKYLTIFNHYCYKNTRYFQYKKPSSRIGTNEDVKRLTNTFQNMDYKVTCHDDMDYGDIIDKIIEISKQDHKETSCLCFAFLTHGLKGGDLFAADRPYQFKDVTILLENGHPSLVGKPKLFFIQACRGDQIDSGRKVVIDGPEVSVNIPTHADFLVLYSSVENFVSYRDRDGSFLVQELCDIIEEYHQEWDILHIITLVQRRIAYYRATFSPANLSIHEKKQMPETRFSLTKLFKFRS</sequence>
<dbReference type="EMBL" id="CAKXAJ010025717">
    <property type="protein sequence ID" value="CAH2243130.1"/>
    <property type="molecule type" value="Genomic_DNA"/>
</dbReference>
<feature type="domain" description="Caspase family p20" evidence="8">
    <location>
        <begin position="55"/>
        <end position="170"/>
    </location>
</feature>
<evidence type="ECO:0000256" key="4">
    <source>
        <dbReference type="ARBA" id="ARBA00022807"/>
    </source>
</evidence>
<evidence type="ECO:0000256" key="6">
    <source>
        <dbReference type="RuleBase" id="RU003971"/>
    </source>
</evidence>
<evidence type="ECO:0000259" key="7">
    <source>
        <dbReference type="PROSITE" id="PS50207"/>
    </source>
</evidence>
<dbReference type="PRINTS" id="PR00376">
    <property type="entry name" value="IL1BCENZYME"/>
</dbReference>
<dbReference type="PROSITE" id="PS01121">
    <property type="entry name" value="CASPASE_HIS"/>
    <property type="match status" value="1"/>
</dbReference>
<dbReference type="PANTHER" id="PTHR10454">
    <property type="entry name" value="CASPASE"/>
    <property type="match status" value="1"/>
</dbReference>
<dbReference type="SMART" id="SM00115">
    <property type="entry name" value="CASc"/>
    <property type="match status" value="1"/>
</dbReference>
<dbReference type="Pfam" id="PF00656">
    <property type="entry name" value="Peptidase_C14"/>
    <property type="match status" value="1"/>
</dbReference>
<dbReference type="Proteomes" id="UP000838756">
    <property type="component" value="Unassembled WGS sequence"/>
</dbReference>
<evidence type="ECO:0000256" key="3">
    <source>
        <dbReference type="ARBA" id="ARBA00022801"/>
    </source>
</evidence>
<dbReference type="Gene3D" id="3.40.50.1460">
    <property type="match status" value="1"/>
</dbReference>
<dbReference type="AlphaFoldDB" id="A0A8S4S5D2"/>
<dbReference type="GO" id="GO:0005737">
    <property type="term" value="C:cytoplasm"/>
    <property type="evidence" value="ECO:0007669"/>
    <property type="project" value="TreeGrafter"/>
</dbReference>
<keyword evidence="5" id="KW-0865">Zymogen</keyword>
<keyword evidence="3" id="KW-0378">Hydrolase</keyword>
<evidence type="ECO:0000259" key="8">
    <source>
        <dbReference type="PROSITE" id="PS50208"/>
    </source>
</evidence>
<accession>A0A8S4S5D2</accession>
<dbReference type="GO" id="GO:0043525">
    <property type="term" value="P:positive regulation of neuron apoptotic process"/>
    <property type="evidence" value="ECO:0007669"/>
    <property type="project" value="TreeGrafter"/>
</dbReference>
<keyword evidence="2" id="KW-0645">Protease</keyword>
<evidence type="ECO:0000256" key="2">
    <source>
        <dbReference type="ARBA" id="ARBA00022670"/>
    </source>
</evidence>
<evidence type="ECO:0000313" key="10">
    <source>
        <dbReference type="Proteomes" id="UP000838756"/>
    </source>
</evidence>
<dbReference type="GO" id="GO:0006915">
    <property type="term" value="P:apoptotic process"/>
    <property type="evidence" value="ECO:0007669"/>
    <property type="project" value="TreeGrafter"/>
</dbReference>
<reference evidence="9" key="1">
    <citation type="submission" date="2022-03" db="EMBL/GenBank/DDBJ databases">
        <authorList>
            <person name="Lindestad O."/>
        </authorList>
    </citation>
    <scope>NUCLEOTIDE SEQUENCE</scope>
</reference>
<dbReference type="InterPro" id="IPR011600">
    <property type="entry name" value="Pept_C14_caspase"/>
</dbReference>
<keyword evidence="4" id="KW-0788">Thiol protease</keyword>
<organism evidence="9 10">
    <name type="scientific">Pararge aegeria aegeria</name>
    <dbReference type="NCBI Taxonomy" id="348720"/>
    <lineage>
        <taxon>Eukaryota</taxon>
        <taxon>Metazoa</taxon>
        <taxon>Ecdysozoa</taxon>
        <taxon>Arthropoda</taxon>
        <taxon>Hexapoda</taxon>
        <taxon>Insecta</taxon>
        <taxon>Pterygota</taxon>
        <taxon>Neoptera</taxon>
        <taxon>Endopterygota</taxon>
        <taxon>Lepidoptera</taxon>
        <taxon>Glossata</taxon>
        <taxon>Ditrysia</taxon>
        <taxon>Papilionoidea</taxon>
        <taxon>Nymphalidae</taxon>
        <taxon>Satyrinae</taxon>
        <taxon>Satyrini</taxon>
        <taxon>Parargina</taxon>
        <taxon>Pararge</taxon>
    </lineage>
</organism>
<dbReference type="InterPro" id="IPR015917">
    <property type="entry name" value="Pept_C14A"/>
</dbReference>
<dbReference type="PANTHER" id="PTHR10454:SF210">
    <property type="entry name" value="CASPASE-2"/>
    <property type="match status" value="1"/>
</dbReference>
<dbReference type="InterPro" id="IPR016129">
    <property type="entry name" value="Caspase_his_AS"/>
</dbReference>
<dbReference type="PROSITE" id="PS50207">
    <property type="entry name" value="CASPASE_P10"/>
    <property type="match status" value="1"/>
</dbReference>
<evidence type="ECO:0000256" key="5">
    <source>
        <dbReference type="ARBA" id="ARBA00023145"/>
    </source>
</evidence>
<feature type="domain" description="Caspase family p10" evidence="7">
    <location>
        <begin position="184"/>
        <end position="278"/>
    </location>
</feature>
<dbReference type="GO" id="GO:0004197">
    <property type="term" value="F:cysteine-type endopeptidase activity"/>
    <property type="evidence" value="ECO:0007669"/>
    <property type="project" value="InterPro"/>
</dbReference>
<dbReference type="GO" id="GO:0006508">
    <property type="term" value="P:proteolysis"/>
    <property type="evidence" value="ECO:0007669"/>
    <property type="project" value="UniProtKB-KW"/>
</dbReference>
<dbReference type="InterPro" id="IPR002398">
    <property type="entry name" value="Pept_C14"/>
</dbReference>
<name>A0A8S4S5D2_9NEOP</name>
<evidence type="ECO:0000313" key="9">
    <source>
        <dbReference type="EMBL" id="CAH2243130.1"/>
    </source>
</evidence>
<dbReference type="SUPFAM" id="SSF52129">
    <property type="entry name" value="Caspase-like"/>
    <property type="match status" value="1"/>
</dbReference>
<gene>
    <name evidence="9" type="primary">jg14424</name>
    <name evidence="9" type="ORF">PAEG_LOCUS19332</name>
</gene>
<dbReference type="PROSITE" id="PS50208">
    <property type="entry name" value="CASPASE_P20"/>
    <property type="match status" value="1"/>
</dbReference>
<comment type="caution">
    <text evidence="9">The sequence shown here is derived from an EMBL/GenBank/DDBJ whole genome shotgun (WGS) entry which is preliminary data.</text>
</comment>
<dbReference type="OrthoDB" id="6116485at2759"/>
<protein>
    <submittedName>
        <fullName evidence="9">Jg14424 protein</fullName>
    </submittedName>
</protein>
<comment type="similarity">
    <text evidence="1 6">Belongs to the peptidase C14A family.</text>
</comment>
<dbReference type="InterPro" id="IPR029030">
    <property type="entry name" value="Caspase-like_dom_sf"/>
</dbReference>
<dbReference type="InterPro" id="IPR002138">
    <property type="entry name" value="Pept_C14_p10"/>
</dbReference>
<proteinExistence type="inferred from homology"/>
<dbReference type="InterPro" id="IPR033139">
    <property type="entry name" value="Caspase_cys_AS"/>
</dbReference>
<evidence type="ECO:0000256" key="1">
    <source>
        <dbReference type="ARBA" id="ARBA00010134"/>
    </source>
</evidence>
<dbReference type="PROSITE" id="PS01122">
    <property type="entry name" value="CASPASE_CYS"/>
    <property type="match status" value="1"/>
</dbReference>